<reference evidence="1" key="1">
    <citation type="submission" date="2020-02" db="EMBL/GenBank/DDBJ databases">
        <authorList>
            <person name="Ashton P.M."/>
            <person name="Dallman T."/>
            <person name="Nair S."/>
            <person name="De Pinna E."/>
            <person name="Peters T."/>
            <person name="Grant K."/>
        </authorList>
    </citation>
    <scope>NUCLEOTIDE SEQUENCE</scope>
    <source>
        <strain evidence="1">93335</strain>
    </source>
</reference>
<dbReference type="AlphaFoldDB" id="A0AAN3HBN6"/>
<dbReference type="Proteomes" id="UP000711811">
    <property type="component" value="Unassembled WGS sequence"/>
</dbReference>
<evidence type="ECO:0000313" key="2">
    <source>
        <dbReference type="Proteomes" id="UP000711811"/>
    </source>
</evidence>
<comment type="caution">
    <text evidence="1">The sequence shown here is derived from an EMBL/GenBank/DDBJ whole genome shotgun (WGS) entry which is preliminary data.</text>
</comment>
<protein>
    <submittedName>
        <fullName evidence="1">Uncharacterized protein</fullName>
    </submittedName>
</protein>
<evidence type="ECO:0000313" key="1">
    <source>
        <dbReference type="EMBL" id="EFJ6483605.1"/>
    </source>
</evidence>
<proteinExistence type="predicted"/>
<sequence length="61" mass="7012">MEKEKLKHFRKGLKDSQRVMAIAVKRLNDGRYKSAEELMRGEAASLFKLADELSDVTEQQS</sequence>
<accession>A0AAN3HBN6</accession>
<organism evidence="1 2">
    <name type="scientific">Escherichia coli</name>
    <dbReference type="NCBI Taxonomy" id="562"/>
    <lineage>
        <taxon>Bacteria</taxon>
        <taxon>Pseudomonadati</taxon>
        <taxon>Pseudomonadota</taxon>
        <taxon>Gammaproteobacteria</taxon>
        <taxon>Enterobacterales</taxon>
        <taxon>Enterobacteriaceae</taxon>
        <taxon>Escherichia</taxon>
    </lineage>
</organism>
<dbReference type="EMBL" id="AATCLQ010000039">
    <property type="protein sequence ID" value="EFJ6483605.1"/>
    <property type="molecule type" value="Genomic_DNA"/>
</dbReference>
<gene>
    <name evidence="1" type="ORF">A2J79_004010</name>
</gene>
<dbReference type="RefSeq" id="WP_033805593.1">
    <property type="nucleotide sequence ID" value="NZ_BDLJ01000058.1"/>
</dbReference>
<name>A0AAN3HBN6_ECOLX</name>